<evidence type="ECO:0000256" key="10">
    <source>
        <dbReference type="SAM" id="MobiDB-lite"/>
    </source>
</evidence>
<dbReference type="SUPFAM" id="SSF103473">
    <property type="entry name" value="MFS general substrate transporter"/>
    <property type="match status" value="1"/>
</dbReference>
<dbReference type="Pfam" id="PF07690">
    <property type="entry name" value="MFS_1"/>
    <property type="match status" value="1"/>
</dbReference>
<evidence type="ECO:0000256" key="9">
    <source>
        <dbReference type="ARBA" id="ARBA00042039"/>
    </source>
</evidence>
<feature type="transmembrane region" description="Helical" evidence="11">
    <location>
        <begin position="315"/>
        <end position="336"/>
    </location>
</feature>
<feature type="transmembrane region" description="Helical" evidence="11">
    <location>
        <begin position="445"/>
        <end position="468"/>
    </location>
</feature>
<feature type="region of interest" description="Disordered" evidence="10">
    <location>
        <begin position="230"/>
        <end position="253"/>
    </location>
</feature>
<feature type="transmembrane region" description="Helical" evidence="11">
    <location>
        <begin position="356"/>
        <end position="373"/>
    </location>
</feature>
<gene>
    <name evidence="14 15" type="primary">LOC101855626</name>
</gene>
<dbReference type="InterPro" id="IPR020846">
    <property type="entry name" value="MFS_dom"/>
</dbReference>
<dbReference type="PIRSF" id="PIRSF002808">
    <property type="entry name" value="Hexose_phosphate_transp"/>
    <property type="match status" value="1"/>
</dbReference>
<dbReference type="RefSeq" id="XP_005092266.1">
    <property type="nucleotide sequence ID" value="XM_005092209.3"/>
</dbReference>
<dbReference type="RefSeq" id="XP_005092265.1">
    <property type="nucleotide sequence ID" value="XM_005092208.3"/>
</dbReference>
<evidence type="ECO:0000259" key="12">
    <source>
        <dbReference type="PROSITE" id="PS50850"/>
    </source>
</evidence>
<feature type="transmembrane region" description="Helical" evidence="11">
    <location>
        <begin position="380"/>
        <end position="398"/>
    </location>
</feature>
<keyword evidence="4" id="KW-0762">Sugar transport</keyword>
<comment type="similarity">
    <text evidence="2">Belongs to the major facilitator superfamily. Organophosphate:Pi antiporter (OPA) (TC 2.A.1.4) family.</text>
</comment>
<keyword evidence="13" id="KW-1185">Reference proteome</keyword>
<feature type="transmembrane region" description="Helical" evidence="11">
    <location>
        <begin position="171"/>
        <end position="195"/>
    </location>
</feature>
<evidence type="ECO:0000256" key="8">
    <source>
        <dbReference type="ARBA" id="ARBA00041091"/>
    </source>
</evidence>
<evidence type="ECO:0000256" key="3">
    <source>
        <dbReference type="ARBA" id="ARBA00022448"/>
    </source>
</evidence>
<evidence type="ECO:0000313" key="13">
    <source>
        <dbReference type="Proteomes" id="UP000694888"/>
    </source>
</evidence>
<name>A0ABM0JF43_APLCA</name>
<organism evidence="13 14">
    <name type="scientific">Aplysia californica</name>
    <name type="common">California sea hare</name>
    <dbReference type="NCBI Taxonomy" id="6500"/>
    <lineage>
        <taxon>Eukaryota</taxon>
        <taxon>Metazoa</taxon>
        <taxon>Spiralia</taxon>
        <taxon>Lophotrochozoa</taxon>
        <taxon>Mollusca</taxon>
        <taxon>Gastropoda</taxon>
        <taxon>Heterobranchia</taxon>
        <taxon>Euthyneura</taxon>
        <taxon>Tectipleura</taxon>
        <taxon>Aplysiida</taxon>
        <taxon>Aplysioidea</taxon>
        <taxon>Aplysiidae</taxon>
        <taxon>Aplysia</taxon>
    </lineage>
</organism>
<sequence length="525" mass="58198">MAYKFTRRDSHKVSVFILTFFSYAFFHANRKAFSNVKTSTGRVWTPSFHNASEPELKPDYLWNAHHLFNSEDSAEQYQGILDTVFMLAYAVGLFLNGYVGDRVNMRILLTIGMASSSVMVFIFGCVCEWATFYNKYFYAFIWILNGLMQSTGWPVVVACMGNWFGQSSRGVLLGLWSSCASVGNIIGALLVSSVLSYGYQYAFLMTSTVLFAASFMIFFGLIPSPQEVGLESVEDDENRENQRAGSTSVNSEEQIDRGTYHYNRLYDQEPLLSDTHDEGATSEGATVDPDDVTYNIETTRPASLSFLKACLLPGVIPYALAYAFLKLVNYSFFFWLPFYLNNAFKWKESEADQLSTAYDVAGIVGGTLIGFISDRLGKRTVLIVPMLILSIPSLFMYGNSPNNVTINIVLMSLVGFFIGGAANLISAAVSADLGCQKALRGDDKALATVTGVIDGTGSFGAALGQIAVPYLQTGLGWHSVFYLFMICMFLTMCCLFPLFIKELRSLRCCCRRTRGSVSLQHEDGE</sequence>
<feature type="transmembrane region" description="Helical" evidence="11">
    <location>
        <begin position="480"/>
        <end position="500"/>
    </location>
</feature>
<keyword evidence="3" id="KW-0813">Transport</keyword>
<feature type="domain" description="Major facilitator superfamily (MFS) profile" evidence="12">
    <location>
        <begin position="15"/>
        <end position="503"/>
    </location>
</feature>
<dbReference type="PROSITE" id="PS50850">
    <property type="entry name" value="MFS"/>
    <property type="match status" value="1"/>
</dbReference>
<evidence type="ECO:0000256" key="2">
    <source>
        <dbReference type="ARBA" id="ARBA00009598"/>
    </source>
</evidence>
<dbReference type="InterPro" id="IPR036259">
    <property type="entry name" value="MFS_trans_sf"/>
</dbReference>
<evidence type="ECO:0000256" key="11">
    <source>
        <dbReference type="SAM" id="Phobius"/>
    </source>
</evidence>
<feature type="transmembrane region" description="Helical" evidence="11">
    <location>
        <begin position="137"/>
        <end position="159"/>
    </location>
</feature>
<keyword evidence="6 11" id="KW-1133">Transmembrane helix</keyword>
<feature type="transmembrane region" description="Helical" evidence="11">
    <location>
        <begin position="201"/>
        <end position="222"/>
    </location>
</feature>
<feature type="transmembrane region" description="Helical" evidence="11">
    <location>
        <begin position="404"/>
        <end position="425"/>
    </location>
</feature>
<proteinExistence type="inferred from homology"/>
<dbReference type="GeneID" id="101855626"/>
<feature type="compositionally biased region" description="Polar residues" evidence="10">
    <location>
        <begin position="243"/>
        <end position="252"/>
    </location>
</feature>
<comment type="subcellular location">
    <subcellularLocation>
        <location evidence="1">Membrane</location>
        <topology evidence="1">Multi-pass membrane protein</topology>
    </subcellularLocation>
</comment>
<evidence type="ECO:0000256" key="5">
    <source>
        <dbReference type="ARBA" id="ARBA00022692"/>
    </source>
</evidence>
<protein>
    <recommendedName>
        <fullName evidence="8">Sugar phosphate exchanger 3</fullName>
    </recommendedName>
    <alternativeName>
        <fullName evidence="9">Solute carrier family 37 member 3</fullName>
    </alternativeName>
</protein>
<dbReference type="Gene3D" id="1.20.1250.20">
    <property type="entry name" value="MFS general substrate transporter like domains"/>
    <property type="match status" value="2"/>
</dbReference>
<keyword evidence="5 11" id="KW-0812">Transmembrane</keyword>
<evidence type="ECO:0000313" key="15">
    <source>
        <dbReference type="RefSeq" id="XP_005092266.1"/>
    </source>
</evidence>
<dbReference type="PANTHER" id="PTHR43184">
    <property type="entry name" value="MAJOR FACILITATOR SUPERFAMILY TRANSPORTER 16, ISOFORM B"/>
    <property type="match status" value="1"/>
</dbReference>
<dbReference type="Proteomes" id="UP000694888">
    <property type="component" value="Unplaced"/>
</dbReference>
<feature type="transmembrane region" description="Helical" evidence="11">
    <location>
        <begin position="107"/>
        <end position="131"/>
    </location>
</feature>
<dbReference type="InterPro" id="IPR000849">
    <property type="entry name" value="Sugar_P_transporter"/>
</dbReference>
<keyword evidence="7 11" id="KW-0472">Membrane</keyword>
<evidence type="ECO:0000256" key="6">
    <source>
        <dbReference type="ARBA" id="ARBA00022989"/>
    </source>
</evidence>
<evidence type="ECO:0000256" key="7">
    <source>
        <dbReference type="ARBA" id="ARBA00023136"/>
    </source>
</evidence>
<dbReference type="CDD" id="cd17342">
    <property type="entry name" value="MFS_SLC37A3"/>
    <property type="match status" value="1"/>
</dbReference>
<dbReference type="InterPro" id="IPR011701">
    <property type="entry name" value="MFS"/>
</dbReference>
<evidence type="ECO:0000313" key="14">
    <source>
        <dbReference type="RefSeq" id="XP_005092265.1"/>
    </source>
</evidence>
<evidence type="ECO:0000256" key="1">
    <source>
        <dbReference type="ARBA" id="ARBA00004141"/>
    </source>
</evidence>
<feature type="transmembrane region" description="Helical" evidence="11">
    <location>
        <begin position="77"/>
        <end position="95"/>
    </location>
</feature>
<dbReference type="PANTHER" id="PTHR43184:SF12">
    <property type="entry name" value="SUGAR PHOSPHATE EXCHANGER 3"/>
    <property type="match status" value="1"/>
</dbReference>
<reference evidence="14 15" key="1">
    <citation type="submission" date="2025-05" db="UniProtKB">
        <authorList>
            <consortium name="RefSeq"/>
        </authorList>
    </citation>
    <scope>IDENTIFICATION</scope>
</reference>
<evidence type="ECO:0000256" key="4">
    <source>
        <dbReference type="ARBA" id="ARBA00022597"/>
    </source>
</evidence>
<feature type="transmembrane region" description="Helical" evidence="11">
    <location>
        <begin position="12"/>
        <end position="28"/>
    </location>
</feature>
<accession>A0ABM0JF43</accession>